<feature type="compositionally biased region" description="Basic and acidic residues" evidence="2">
    <location>
        <begin position="68"/>
        <end position="95"/>
    </location>
</feature>
<feature type="compositionally biased region" description="Polar residues" evidence="2">
    <location>
        <begin position="33"/>
        <end position="54"/>
    </location>
</feature>
<accession>A0A8G2C9A9</accession>
<sequence length="246" mass="26625">MSKINIKTLALMLLCVAFAGTAYAASEEKKPARSTQPPTQEETQKATENLNKLFNENRPAAVQAAGQNEEKKPSSSTPEAEKEEKTAPADQKIEKPVQTAQIEDSMTDKKTKTSAAIKSTLPAKEAAKLSALDLLKSDLELLNVKVEIAQKQKRLKELNHVLKPVAAPKIYRSPRAKAKKVNPPVVLSVQGIGEQLTATLQFQSSGKPVRTVSTGDRLATGTVASIAHNRVTLHTQNGVITLPFKE</sequence>
<feature type="chain" id="PRO_5034712136" description="Type IV pilus biogenesis protein PilP" evidence="3">
    <location>
        <begin position="25"/>
        <end position="246"/>
    </location>
</feature>
<name>A0A8G2C9A9_9BACT</name>
<evidence type="ECO:0000256" key="1">
    <source>
        <dbReference type="SAM" id="Coils"/>
    </source>
</evidence>
<feature type="region of interest" description="Disordered" evidence="2">
    <location>
        <begin position="25"/>
        <end position="116"/>
    </location>
</feature>
<feature type="coiled-coil region" evidence="1">
    <location>
        <begin position="132"/>
        <end position="161"/>
    </location>
</feature>
<feature type="signal peptide" evidence="3">
    <location>
        <begin position="1"/>
        <end position="24"/>
    </location>
</feature>
<reference evidence="4 5" key="1">
    <citation type="submission" date="2016-11" db="EMBL/GenBank/DDBJ databases">
        <authorList>
            <person name="Varghese N."/>
            <person name="Submissions S."/>
        </authorList>
    </citation>
    <scope>NUCLEOTIDE SEQUENCE [LARGE SCALE GENOMIC DNA]</scope>
    <source>
        <strain evidence="4 5">DSM 17919</strain>
    </source>
</reference>
<comment type="caution">
    <text evidence="4">The sequence shown here is derived from an EMBL/GenBank/DDBJ whole genome shotgun (WGS) entry which is preliminary data.</text>
</comment>
<dbReference type="EMBL" id="FQZR01000003">
    <property type="protein sequence ID" value="SHJ06499.1"/>
    <property type="molecule type" value="Genomic_DNA"/>
</dbReference>
<evidence type="ECO:0000256" key="2">
    <source>
        <dbReference type="SAM" id="MobiDB-lite"/>
    </source>
</evidence>
<evidence type="ECO:0008006" key="6">
    <source>
        <dbReference type="Google" id="ProtNLM"/>
    </source>
</evidence>
<proteinExistence type="predicted"/>
<dbReference type="RefSeq" id="WP_020000508.1">
    <property type="nucleotide sequence ID" value="NZ_CP192219.1"/>
</dbReference>
<protein>
    <recommendedName>
        <fullName evidence="6">Type IV pilus biogenesis protein PilP</fullName>
    </recommendedName>
</protein>
<dbReference type="Proteomes" id="UP000184001">
    <property type="component" value="Unassembled WGS sequence"/>
</dbReference>
<evidence type="ECO:0000313" key="5">
    <source>
        <dbReference type="Proteomes" id="UP000184001"/>
    </source>
</evidence>
<keyword evidence="1" id="KW-0175">Coiled coil</keyword>
<evidence type="ECO:0000313" key="4">
    <source>
        <dbReference type="EMBL" id="SHJ06499.1"/>
    </source>
</evidence>
<dbReference type="AlphaFoldDB" id="A0A8G2C9A9"/>
<keyword evidence="3" id="KW-0732">Signal</keyword>
<gene>
    <name evidence="4" type="ORF">SAMN05660830_01530</name>
</gene>
<organism evidence="4 5">
    <name type="scientific">Halodesulfovibrio aestuarii</name>
    <dbReference type="NCBI Taxonomy" id="126333"/>
    <lineage>
        <taxon>Bacteria</taxon>
        <taxon>Pseudomonadati</taxon>
        <taxon>Thermodesulfobacteriota</taxon>
        <taxon>Desulfovibrionia</taxon>
        <taxon>Desulfovibrionales</taxon>
        <taxon>Desulfovibrionaceae</taxon>
        <taxon>Halodesulfovibrio</taxon>
    </lineage>
</organism>
<evidence type="ECO:0000256" key="3">
    <source>
        <dbReference type="SAM" id="SignalP"/>
    </source>
</evidence>